<dbReference type="Gene3D" id="3.90.550.20">
    <property type="match status" value="1"/>
</dbReference>
<evidence type="ECO:0000313" key="2">
    <source>
        <dbReference type="Proteomes" id="UP000254701"/>
    </source>
</evidence>
<dbReference type="InterPro" id="IPR029044">
    <property type="entry name" value="Nucleotide-diphossugar_trans"/>
</dbReference>
<dbReference type="Proteomes" id="UP000254701">
    <property type="component" value="Unassembled WGS sequence"/>
</dbReference>
<dbReference type="InterPro" id="IPR051981">
    <property type="entry name" value="Glycosyltransf_32"/>
</dbReference>
<dbReference type="GO" id="GO:0016020">
    <property type="term" value="C:membrane"/>
    <property type="evidence" value="ECO:0007669"/>
    <property type="project" value="GOC"/>
</dbReference>
<proteinExistence type="predicted"/>
<dbReference type="InterPro" id="IPR007577">
    <property type="entry name" value="GlycoTrfase_DXD_sugar-bd_CS"/>
</dbReference>
<dbReference type="EMBL" id="UFSM01000001">
    <property type="protein sequence ID" value="SUU91510.1"/>
    <property type="molecule type" value="Genomic_DNA"/>
</dbReference>
<reference evidence="1 2" key="1">
    <citation type="submission" date="2018-06" db="EMBL/GenBank/DDBJ databases">
        <authorList>
            <consortium name="Pathogen Informatics"/>
            <person name="Doyle S."/>
        </authorList>
    </citation>
    <scope>NUCLEOTIDE SEQUENCE [LARGE SCALE GENOMIC DNA]</scope>
    <source>
        <strain evidence="1 2">NCTC10684</strain>
    </source>
</reference>
<dbReference type="PANTHER" id="PTHR12042:SF21">
    <property type="entry name" value="ALPHA1,4-GALACTOSYLTRANSFERASE 1-RELATED"/>
    <property type="match status" value="1"/>
</dbReference>
<accession>A0A380WRH7</accession>
<keyword evidence="1" id="KW-0328">Glycosyltransferase</keyword>
<dbReference type="GO" id="GO:0016758">
    <property type="term" value="F:hexosyltransferase activity"/>
    <property type="evidence" value="ECO:0007669"/>
    <property type="project" value="TreeGrafter"/>
</dbReference>
<dbReference type="Pfam" id="PF04488">
    <property type="entry name" value="Gly_transf_sug"/>
    <property type="match status" value="1"/>
</dbReference>
<dbReference type="GO" id="GO:0006688">
    <property type="term" value="P:glycosphingolipid biosynthetic process"/>
    <property type="evidence" value="ECO:0007669"/>
    <property type="project" value="TreeGrafter"/>
</dbReference>
<dbReference type="PANTHER" id="PTHR12042">
    <property type="entry name" value="LACTOSYLCERAMIDE 4-ALPHA-GALACTOSYLTRANSFERASE ALPHA- 1,4-GALACTOSYLTRANSFERASE"/>
    <property type="match status" value="1"/>
</dbReference>
<dbReference type="RefSeq" id="WP_115733362.1">
    <property type="nucleotide sequence ID" value="NZ_BAAAVY010000004.1"/>
</dbReference>
<name>A0A380WRH7_AMIAI</name>
<sequence>MLAVVNSLWIGNKLGPVHAGCLRSFLRHGHRVVLHVFDRPEDVPEGVELFDAQRLMARSEIVAHQATGSLALASDIYRYRILKAGLGIYVDCDVYCLRPIQQEEFLFGWESDSAINGAVLGLPSQHAALADLIAASSDPHFIPWWYRSRKRRLLRLRKAMRLPVPVSRHRWGVIGPQLLTNVTRRHEIAGSAKPIDVFYPVSYQNTSLLFDRGLSWPDIATNRTLGVHLSASVISGREIVRGSLLDAVITS</sequence>
<dbReference type="AlphaFoldDB" id="A0A380WRH7"/>
<dbReference type="SUPFAM" id="SSF53448">
    <property type="entry name" value="Nucleotide-diphospho-sugar transferases"/>
    <property type="match status" value="1"/>
</dbReference>
<evidence type="ECO:0000313" key="1">
    <source>
        <dbReference type="EMBL" id="SUU91510.1"/>
    </source>
</evidence>
<gene>
    <name evidence="1" type="ORF">NCTC10684_04779</name>
</gene>
<organism evidence="1 2">
    <name type="scientific">Aminobacter aminovorans</name>
    <name type="common">Chelatobacter heintzii</name>
    <dbReference type="NCBI Taxonomy" id="83263"/>
    <lineage>
        <taxon>Bacteria</taxon>
        <taxon>Pseudomonadati</taxon>
        <taxon>Pseudomonadota</taxon>
        <taxon>Alphaproteobacteria</taxon>
        <taxon>Hyphomicrobiales</taxon>
        <taxon>Phyllobacteriaceae</taxon>
        <taxon>Aminobacter</taxon>
    </lineage>
</organism>
<protein>
    <submittedName>
        <fullName evidence="1">Mannosyltransferase OCH1 and related enzymes</fullName>
    </submittedName>
</protein>
<keyword evidence="1" id="KW-0808">Transferase</keyword>